<evidence type="ECO:0000313" key="2">
    <source>
        <dbReference type="Proteomes" id="UP001165293"/>
    </source>
</evidence>
<dbReference type="PROSITE" id="PS51257">
    <property type="entry name" value="PROKAR_LIPOPROTEIN"/>
    <property type="match status" value="1"/>
</dbReference>
<comment type="caution">
    <text evidence="1">The sequence shown here is derived from an EMBL/GenBank/DDBJ whole genome shotgun (WGS) entry which is preliminary data.</text>
</comment>
<gene>
    <name evidence="1" type="ORF">LK996_02705</name>
</gene>
<dbReference type="Proteomes" id="UP001165293">
    <property type="component" value="Unassembled WGS sequence"/>
</dbReference>
<proteinExistence type="predicted"/>
<organism evidence="1 2">
    <name type="scientific">Noviluteimonas lactosilytica</name>
    <dbReference type="NCBI Taxonomy" id="2888523"/>
    <lineage>
        <taxon>Bacteria</taxon>
        <taxon>Pseudomonadati</taxon>
        <taxon>Pseudomonadota</taxon>
        <taxon>Gammaproteobacteria</taxon>
        <taxon>Lysobacterales</taxon>
        <taxon>Lysobacteraceae</taxon>
        <taxon>Noviluteimonas</taxon>
    </lineage>
</organism>
<sequence length="153" mass="16479">MRKALPSMFLVATLAACSHGPTMSAEDRVALYRQHAGEPVASITLPGTGMRQWTPLDDQVLAVWATPTTGHLVELRNPCPRMSSSPRLAFTNSMGTVTAGMDSVVTRGATGSVAGVNACRIETIRPLDGNAIREAKREMREYEAIERSEAPPE</sequence>
<keyword evidence="2" id="KW-1185">Reference proteome</keyword>
<dbReference type="EMBL" id="JAJGAK010000001">
    <property type="protein sequence ID" value="MCC8361995.1"/>
    <property type="molecule type" value="Genomic_DNA"/>
</dbReference>
<protein>
    <submittedName>
        <fullName evidence="1">DUF6491 family protein</fullName>
    </submittedName>
</protein>
<dbReference type="Pfam" id="PF20101">
    <property type="entry name" value="DUF6491"/>
    <property type="match status" value="1"/>
</dbReference>
<accession>A0ABS8JEQ8</accession>
<name>A0ABS8JEQ8_9GAMM</name>
<evidence type="ECO:0000313" key="1">
    <source>
        <dbReference type="EMBL" id="MCC8361995.1"/>
    </source>
</evidence>
<reference evidence="1" key="1">
    <citation type="submission" date="2021-10" db="EMBL/GenBank/DDBJ databases">
        <authorList>
            <person name="Lyu M."/>
            <person name="Wang X."/>
            <person name="Meng X."/>
            <person name="Xu K."/>
        </authorList>
    </citation>
    <scope>NUCLEOTIDE SEQUENCE</scope>
    <source>
        <strain evidence="1">A6</strain>
    </source>
</reference>
<dbReference type="RefSeq" id="WP_230525633.1">
    <property type="nucleotide sequence ID" value="NZ_JAJGAK010000001.1"/>
</dbReference>
<dbReference type="InterPro" id="IPR045500">
    <property type="entry name" value="DUF6491"/>
</dbReference>